<name>A0A1P8QYH0_9RHOB</name>
<dbReference type="CDD" id="cd02440">
    <property type="entry name" value="AdoMet_MTases"/>
    <property type="match status" value="1"/>
</dbReference>
<dbReference type="Pfam" id="PF13489">
    <property type="entry name" value="Methyltransf_23"/>
    <property type="match status" value="1"/>
</dbReference>
<dbReference type="InterPro" id="IPR029063">
    <property type="entry name" value="SAM-dependent_MTases_sf"/>
</dbReference>
<dbReference type="AlphaFoldDB" id="A0A1P8QYH0"/>
<dbReference type="PANTHER" id="PTHR43861">
    <property type="entry name" value="TRANS-ACONITATE 2-METHYLTRANSFERASE-RELATED"/>
    <property type="match status" value="1"/>
</dbReference>
<geneLocation type="plasmid" evidence="1">
    <name>unnamed</name>
</geneLocation>
<evidence type="ECO:0008006" key="2">
    <source>
        <dbReference type="Google" id="ProtNLM"/>
    </source>
</evidence>
<organism evidence="1">
    <name type="scientific">Brevirhabdus pacifica</name>
    <dbReference type="NCBI Taxonomy" id="1267768"/>
    <lineage>
        <taxon>Bacteria</taxon>
        <taxon>Pseudomonadati</taxon>
        <taxon>Pseudomonadota</taxon>
        <taxon>Alphaproteobacteria</taxon>
        <taxon>Rhodobacterales</taxon>
        <taxon>Paracoccaceae</taxon>
        <taxon>Brevirhabdus</taxon>
    </lineage>
</organism>
<sequence length="304" mass="33759">MAQDRCTVCGQGPLDSIDATESLRYFACSHCGLCIKQVRDGGQREDFELGQASYYEDEEVDPFQEPTAIRKERAARRAQVLSSYVVPGRKVLEIGPGGGQLADWIVAQGAEYTGCEHSQVLTQKLRERGLNVSQGEFETLAFPEQVDLVLSFHIIEHVPEPLAQIEKAFEVTRPGGHFILGTPNAKSWEQRMLPRLSANFDIGHLHVFSPESLRIMAQEAGWTVERVWTSEYTSDWLRLVTKTLRRLKGEDEVASAGKYSRAASSGRVDAIISGISTITAPFRKLQAGLRGGNEIIMVLRKPLS</sequence>
<proteinExistence type="predicted"/>
<evidence type="ECO:0000313" key="1">
    <source>
        <dbReference type="EMBL" id="APX91417.1"/>
    </source>
</evidence>
<reference evidence="1" key="1">
    <citation type="submission" date="2017-01" db="EMBL/GenBank/DDBJ databases">
        <title>Genomic analysis of Xuhuaishuia manganoxidans DY6-4.</title>
        <authorList>
            <person name="Wang X."/>
        </authorList>
    </citation>
    <scope>NUCLEOTIDE SEQUENCE</scope>
    <source>
        <strain evidence="1">DY6-4</strain>
        <plasmid evidence="1">unnamed</plasmid>
    </source>
</reference>
<dbReference type="SUPFAM" id="SSF53335">
    <property type="entry name" value="S-adenosyl-L-methionine-dependent methyltransferases"/>
    <property type="match status" value="1"/>
</dbReference>
<dbReference type="EMBL" id="CP019127">
    <property type="protein sequence ID" value="APX91417.1"/>
    <property type="molecule type" value="Genomic_DNA"/>
</dbReference>
<accession>A0A1P8QYH0</accession>
<keyword evidence="1" id="KW-0614">Plasmid</keyword>
<gene>
    <name evidence="1" type="ORF">BV394_16135</name>
</gene>
<dbReference type="Gene3D" id="3.40.50.150">
    <property type="entry name" value="Vaccinia Virus protein VP39"/>
    <property type="match status" value="1"/>
</dbReference>
<dbReference type="RefSeq" id="WP_076981340.1">
    <property type="nucleotide sequence ID" value="NZ_CP019127.1"/>
</dbReference>
<protein>
    <recommendedName>
        <fullName evidence="2">Methyltransferase family protein</fullName>
    </recommendedName>
</protein>